<reference evidence="8 9" key="1">
    <citation type="submission" date="2020-08" db="EMBL/GenBank/DDBJ databases">
        <title>Bridging the membrane lipid divide: bacteria of the FCB group superphylum have the potential to synthesize archaeal ether lipids.</title>
        <authorList>
            <person name="Villanueva L."/>
            <person name="Von Meijenfeldt F.A.B."/>
            <person name="Westbye A.B."/>
            <person name="Yadav S."/>
            <person name="Hopmans E.C."/>
            <person name="Dutilh B.E."/>
            <person name="Sinninghe Damste J.S."/>
        </authorList>
    </citation>
    <scope>NUCLEOTIDE SEQUENCE [LARGE SCALE GENOMIC DNA]</scope>
    <source>
        <strain evidence="8">NIOZ-UU27</strain>
    </source>
</reference>
<accession>A0A8J6MXH9</accession>
<evidence type="ECO:0000256" key="3">
    <source>
        <dbReference type="ARBA" id="ARBA00022737"/>
    </source>
</evidence>
<dbReference type="InterPro" id="IPR018333">
    <property type="entry name" value="Squalene_cyclase"/>
</dbReference>
<evidence type="ECO:0000256" key="4">
    <source>
        <dbReference type="ARBA" id="ARBA00023235"/>
    </source>
</evidence>
<evidence type="ECO:0000256" key="2">
    <source>
        <dbReference type="ARBA" id="ARBA00009755"/>
    </source>
</evidence>
<comment type="similarity">
    <text evidence="2">Belongs to the terpene cyclase/mutase family.</text>
</comment>
<feature type="domain" description="Squalene cyclase C-terminal" evidence="6">
    <location>
        <begin position="350"/>
        <end position="668"/>
    </location>
</feature>
<evidence type="ECO:0000259" key="6">
    <source>
        <dbReference type="Pfam" id="PF13243"/>
    </source>
</evidence>
<evidence type="ECO:0000313" key="8">
    <source>
        <dbReference type="EMBL" id="MBC8176712.1"/>
    </source>
</evidence>
<dbReference type="Pfam" id="PF13249">
    <property type="entry name" value="SQHop_cyclase_N"/>
    <property type="match status" value="1"/>
</dbReference>
<dbReference type="AlphaFoldDB" id="A0A8J6MXH9"/>
<dbReference type="PANTHER" id="PTHR11764:SF20">
    <property type="entry name" value="LANOSTEROL SYNTHASE"/>
    <property type="match status" value="1"/>
</dbReference>
<dbReference type="InterPro" id="IPR006400">
    <property type="entry name" value="Hopene-cyclase"/>
</dbReference>
<dbReference type="GO" id="GO:0051007">
    <property type="term" value="F:squalene-hopene cyclase activity"/>
    <property type="evidence" value="ECO:0007669"/>
    <property type="project" value="UniProtKB-EC"/>
</dbReference>
<feature type="domain" description="Squalene cyclase N-terminal" evidence="7">
    <location>
        <begin position="52"/>
        <end position="340"/>
    </location>
</feature>
<dbReference type="InterPro" id="IPR008930">
    <property type="entry name" value="Terpenoid_cyclase/PrenylTrfase"/>
</dbReference>
<gene>
    <name evidence="8" type="primary">shc</name>
    <name evidence="8" type="ORF">H8E19_04850</name>
</gene>
<comment type="caution">
    <text evidence="8">The sequence shown here is derived from an EMBL/GenBank/DDBJ whole genome shotgun (WGS) entry which is preliminary data.</text>
</comment>
<organism evidence="8 9">
    <name type="scientific">Candidatus Desulfacyla euxinica</name>
    <dbReference type="NCBI Taxonomy" id="2841693"/>
    <lineage>
        <taxon>Bacteria</taxon>
        <taxon>Deltaproteobacteria</taxon>
        <taxon>Candidatus Desulfacyla</taxon>
    </lineage>
</organism>
<keyword evidence="4 8" id="KW-0413">Isomerase</keyword>
<dbReference type="SFLD" id="SFLDG01016">
    <property type="entry name" value="Prenyltransferase_Like_2"/>
    <property type="match status" value="1"/>
</dbReference>
<dbReference type="EC" id="5.4.99.17" evidence="8"/>
<dbReference type="UniPathway" id="UPA00337"/>
<dbReference type="GO" id="GO:0005811">
    <property type="term" value="C:lipid droplet"/>
    <property type="evidence" value="ECO:0007669"/>
    <property type="project" value="InterPro"/>
</dbReference>
<evidence type="ECO:0000256" key="1">
    <source>
        <dbReference type="ARBA" id="ARBA00004999"/>
    </source>
</evidence>
<dbReference type="SUPFAM" id="SSF48239">
    <property type="entry name" value="Terpenoid cyclases/Protein prenyltransferases"/>
    <property type="match status" value="2"/>
</dbReference>
<dbReference type="Proteomes" id="UP000650524">
    <property type="component" value="Unassembled WGS sequence"/>
</dbReference>
<dbReference type="CDD" id="cd02892">
    <property type="entry name" value="SQCY_1"/>
    <property type="match status" value="1"/>
</dbReference>
<dbReference type="NCBIfam" id="TIGR01787">
    <property type="entry name" value="squalene_cyclas"/>
    <property type="match status" value="1"/>
</dbReference>
<dbReference type="EMBL" id="JACNJD010000157">
    <property type="protein sequence ID" value="MBC8176712.1"/>
    <property type="molecule type" value="Genomic_DNA"/>
</dbReference>
<dbReference type="PANTHER" id="PTHR11764">
    <property type="entry name" value="TERPENE CYCLASE/MUTASE FAMILY MEMBER"/>
    <property type="match status" value="1"/>
</dbReference>
<evidence type="ECO:0000256" key="5">
    <source>
        <dbReference type="SAM" id="MobiDB-lite"/>
    </source>
</evidence>
<dbReference type="NCBIfam" id="TIGR01507">
    <property type="entry name" value="hopene_cyclase"/>
    <property type="match status" value="1"/>
</dbReference>
<protein>
    <submittedName>
        <fullName evidence="8">Squalene--hopene cyclase</fullName>
        <ecNumber evidence="8">5.4.99.17</ecNumber>
    </submittedName>
</protein>
<feature type="region of interest" description="Disordered" evidence="5">
    <location>
        <begin position="675"/>
        <end position="697"/>
    </location>
</feature>
<sequence>MKQGIRTTFKVLTNQKRTISHSQQPDPIQKNVVKTPGPATSLFTVKRLNEAITKAKDRFLAIQNAKGYWVFDLEADATISSEYIFLQRFLGREMPHDLKEGMGHYIRNRQIENGGWPLYHAGEANISASVKAYFALKQLGDSPDAPHMVKAREFILNQGGAAKVNVFTRFTLALFGQIPWRTTPAMPIEIMLLPKWFFFHLQKVSYWSRTVIVPLLILNAKQPVCHLRPEEGIAELFLESPRKLRHLDHLIPRNLVKNLFILLDRVLKTVDSIIPRTTREKATRLAENWTVERMQGEGGIGAIFPAMANAVMALRALGYPADHPDFTRGLKAIDDLLVTRGHEAFCQPCVSPIWDTCLSLSALLESGLPPDHNAVKKATDWLFKELITRPGDWTHRAPDLEPAGWAFQFENSFYPDIDDTPMVLMSLLRAGALDEEEYKQKIAKAVNWVIGMQSSDGGWGAFDIDNSYFYLNNIPFADHGALLDPSTSDLTGRCVEILSMLGYGHDFPPIAKALKFLRKEQEECGAWFGRWGVNYIYGTWSVLKGLGALGENTSRPYIRRAVDWLKSCQNSDNGWGETSHSYSDPSIGGNGRSTPSQTGWALLGLMAVGEVKSSAVQRGIHYLLGNQNQQGVWDEEDFTGTGFPRVFYLRYHGYCQFFPLWALSEYRRLRTEKMTRQNEVSLQRPTDLPLPVLKQRP</sequence>
<dbReference type="GO" id="GO:0016104">
    <property type="term" value="P:triterpenoid biosynthetic process"/>
    <property type="evidence" value="ECO:0007669"/>
    <property type="project" value="InterPro"/>
</dbReference>
<dbReference type="Pfam" id="PF13243">
    <property type="entry name" value="SQHop_cyclase_C"/>
    <property type="match status" value="1"/>
</dbReference>
<comment type="pathway">
    <text evidence="1">Secondary metabolite biosynthesis; hopanoid biosynthesis.</text>
</comment>
<evidence type="ECO:0000259" key="7">
    <source>
        <dbReference type="Pfam" id="PF13249"/>
    </source>
</evidence>
<keyword evidence="3" id="KW-0677">Repeat</keyword>
<dbReference type="Gene3D" id="1.50.10.20">
    <property type="match status" value="2"/>
</dbReference>
<name>A0A8J6MXH9_9DELT</name>
<proteinExistence type="inferred from homology"/>
<dbReference type="InterPro" id="IPR032696">
    <property type="entry name" value="SQ_cyclase_C"/>
</dbReference>
<evidence type="ECO:0000313" key="9">
    <source>
        <dbReference type="Proteomes" id="UP000650524"/>
    </source>
</evidence>
<dbReference type="InterPro" id="IPR032697">
    <property type="entry name" value="SQ_cyclase_N"/>
</dbReference>